<evidence type="ECO:0000313" key="1">
    <source>
        <dbReference type="EMBL" id="KAI8549629.1"/>
    </source>
</evidence>
<name>A0ACC0N967_RHOML</name>
<proteinExistence type="predicted"/>
<organism evidence="1 2">
    <name type="scientific">Rhododendron molle</name>
    <name type="common">Chinese azalea</name>
    <name type="synonym">Azalea mollis</name>
    <dbReference type="NCBI Taxonomy" id="49168"/>
    <lineage>
        <taxon>Eukaryota</taxon>
        <taxon>Viridiplantae</taxon>
        <taxon>Streptophyta</taxon>
        <taxon>Embryophyta</taxon>
        <taxon>Tracheophyta</taxon>
        <taxon>Spermatophyta</taxon>
        <taxon>Magnoliopsida</taxon>
        <taxon>eudicotyledons</taxon>
        <taxon>Gunneridae</taxon>
        <taxon>Pentapetalae</taxon>
        <taxon>asterids</taxon>
        <taxon>Ericales</taxon>
        <taxon>Ericaceae</taxon>
        <taxon>Ericoideae</taxon>
        <taxon>Rhodoreae</taxon>
        <taxon>Rhododendron</taxon>
    </lineage>
</organism>
<dbReference type="EMBL" id="CM046393">
    <property type="protein sequence ID" value="KAI8549629.1"/>
    <property type="molecule type" value="Genomic_DNA"/>
</dbReference>
<reference evidence="1" key="1">
    <citation type="submission" date="2022-02" db="EMBL/GenBank/DDBJ databases">
        <title>Plant Genome Project.</title>
        <authorList>
            <person name="Zhang R.-G."/>
        </authorList>
    </citation>
    <scope>NUCLEOTIDE SEQUENCE</scope>
    <source>
        <strain evidence="1">AT1</strain>
    </source>
</reference>
<keyword evidence="2" id="KW-1185">Reference proteome</keyword>
<gene>
    <name evidence="1" type="ORF">RHMOL_Rhmol06G0039700</name>
</gene>
<protein>
    <submittedName>
        <fullName evidence="1">Uncharacterized protein</fullName>
    </submittedName>
</protein>
<accession>A0ACC0N967</accession>
<dbReference type="Proteomes" id="UP001062846">
    <property type="component" value="Chromosome 6"/>
</dbReference>
<comment type="caution">
    <text evidence="1">The sequence shown here is derived from an EMBL/GenBank/DDBJ whole genome shotgun (WGS) entry which is preliminary data.</text>
</comment>
<evidence type="ECO:0000313" key="2">
    <source>
        <dbReference type="Proteomes" id="UP001062846"/>
    </source>
</evidence>
<sequence>MRSRVRRSEGKIKKKKNHLAELGVKFDKVNRTNKKGPYSSIFFKETCKMLDMAPILGIEVKGERNYNLKRFVQMQEGELKEKIHALDNFEEEDNSEDDVDIKDDASLSLVF</sequence>